<dbReference type="Proteomes" id="UP000190150">
    <property type="component" value="Unassembled WGS sequence"/>
</dbReference>
<name>A0A1T5CBH6_9SPHI</name>
<dbReference type="Gene3D" id="2.40.128.490">
    <property type="entry name" value="Uncharacterised protein PF14869, DUF4488"/>
    <property type="match status" value="1"/>
</dbReference>
<keyword evidence="1" id="KW-0812">Transmembrane</keyword>
<reference evidence="3" key="1">
    <citation type="submission" date="2017-02" db="EMBL/GenBank/DDBJ databases">
        <authorList>
            <person name="Varghese N."/>
            <person name="Submissions S."/>
        </authorList>
    </citation>
    <scope>NUCLEOTIDE SEQUENCE [LARGE SCALE GENOMIC DNA]</scope>
    <source>
        <strain evidence="3">DSM 24091</strain>
    </source>
</reference>
<dbReference type="STRING" id="1513896.SAMN05660841_01307"/>
<keyword evidence="1" id="KW-1133">Transmembrane helix</keyword>
<organism evidence="2 3">
    <name type="scientific">Sphingobacterium nematocida</name>
    <dbReference type="NCBI Taxonomy" id="1513896"/>
    <lineage>
        <taxon>Bacteria</taxon>
        <taxon>Pseudomonadati</taxon>
        <taxon>Bacteroidota</taxon>
        <taxon>Sphingobacteriia</taxon>
        <taxon>Sphingobacteriales</taxon>
        <taxon>Sphingobacteriaceae</taxon>
        <taxon>Sphingobacterium</taxon>
    </lineage>
</organism>
<protein>
    <recommendedName>
        <fullName evidence="4">Membrane or secreted protein</fullName>
    </recommendedName>
</protein>
<accession>A0A1T5CBH6</accession>
<evidence type="ECO:0000313" key="2">
    <source>
        <dbReference type="EMBL" id="SKB56912.1"/>
    </source>
</evidence>
<evidence type="ECO:0000313" key="3">
    <source>
        <dbReference type="Proteomes" id="UP000190150"/>
    </source>
</evidence>
<dbReference type="AlphaFoldDB" id="A0A1T5CBH6"/>
<sequence>MILIPTPLYPTLHLFNQDYVTLSVPSTFCMQNILFIILAAVCFTSQAQTKQLVGAFAAKQGDTTHLWLFVDNYSSHITYKDRKYIGTEGGPFTFDGQIITVQTEYNDIAPQLVGSELKIPTKMQTHQLVLDGIIYKRKTSKPQDLDGLWRITGRQSDAQMSQIPKSSRKTIKIMIDGFFQWIAINPAVKGFYGTGGGHYSFSNTAYTEHILFFSRDNTRVGVQLDFKGELKQGQWHHSGNSSKGDPIYEIWSKEI</sequence>
<evidence type="ECO:0000256" key="1">
    <source>
        <dbReference type="SAM" id="Phobius"/>
    </source>
</evidence>
<evidence type="ECO:0008006" key="4">
    <source>
        <dbReference type="Google" id="ProtNLM"/>
    </source>
</evidence>
<dbReference type="EMBL" id="FUZF01000003">
    <property type="protein sequence ID" value="SKB56912.1"/>
    <property type="molecule type" value="Genomic_DNA"/>
</dbReference>
<feature type="transmembrane region" description="Helical" evidence="1">
    <location>
        <begin position="20"/>
        <end position="43"/>
    </location>
</feature>
<proteinExistence type="predicted"/>
<keyword evidence="1" id="KW-0472">Membrane</keyword>
<keyword evidence="3" id="KW-1185">Reference proteome</keyword>
<gene>
    <name evidence="2" type="ORF">SAMN05660841_01307</name>
</gene>